<dbReference type="Proteomes" id="UP000683429">
    <property type="component" value="Chromosome"/>
</dbReference>
<reference evidence="1 4" key="2">
    <citation type="submission" date="2021-06" db="EMBL/GenBank/DDBJ databases">
        <title>Whole genome sequence of Paenibacillus sophorae DSM23020 for comparative genomics.</title>
        <authorList>
            <person name="Kim M.-J."/>
            <person name="Lee G."/>
            <person name="Shin J.-H."/>
        </authorList>
    </citation>
    <scope>NUCLEOTIDE SEQUENCE [LARGE SCALE GENOMIC DNA]</scope>
    <source>
        <strain evidence="1 4">DSM 23020</strain>
    </source>
</reference>
<gene>
    <name evidence="1" type="ORF">KP014_27885</name>
    <name evidence="2" type="ORF">SAMN04487895_12853</name>
</gene>
<accession>A0A1H8VX67</accession>
<sequence>MLSNLQTMINELKMMQMELLIGIVSDEVKEARGTANWRYYLHQMNPVHLEIEEAVHPLLHSILQETPLMSDRLQSKETLDSKDWIWAFQVVISDLENQQRDCVLNHVKKETQGQLELSGFIRRNQMDLPLVTPIDYRLSMIDDQLNLLRRLQKEIPIHENPNIAEGVDQGSSKTILQNLRMGWGQEGKNFLTPTWSAGY</sequence>
<dbReference type="Proteomes" id="UP000198809">
    <property type="component" value="Unassembled WGS sequence"/>
</dbReference>
<proteinExistence type="predicted"/>
<evidence type="ECO:0000313" key="4">
    <source>
        <dbReference type="Proteomes" id="UP000683429"/>
    </source>
</evidence>
<dbReference type="EMBL" id="CP076607">
    <property type="protein sequence ID" value="QWU15613.1"/>
    <property type="molecule type" value="Genomic_DNA"/>
</dbReference>
<evidence type="ECO:0000313" key="1">
    <source>
        <dbReference type="EMBL" id="QWU15613.1"/>
    </source>
</evidence>
<reference evidence="2 3" key="1">
    <citation type="submission" date="2016-10" db="EMBL/GenBank/DDBJ databases">
        <authorList>
            <person name="de Groot N.N."/>
        </authorList>
    </citation>
    <scope>NUCLEOTIDE SEQUENCE [LARGE SCALE GENOMIC DNA]</scope>
    <source>
        <strain evidence="2 3">CGMCC 1.10238</strain>
    </source>
</reference>
<evidence type="ECO:0000313" key="3">
    <source>
        <dbReference type="Proteomes" id="UP000198809"/>
    </source>
</evidence>
<dbReference type="AlphaFoldDB" id="A0A1H8VX67"/>
<dbReference type="STRING" id="1333845.SAMN04487895_12853"/>
<dbReference type="EMBL" id="FODH01000028">
    <property type="protein sequence ID" value="SEP19920.1"/>
    <property type="molecule type" value="Genomic_DNA"/>
</dbReference>
<dbReference type="RefSeq" id="WP_036590017.1">
    <property type="nucleotide sequence ID" value="NZ_CP076607.1"/>
</dbReference>
<protein>
    <submittedName>
        <fullName evidence="2">Uncharacterized protein</fullName>
    </submittedName>
</protein>
<organism evidence="2 3">
    <name type="scientific">Paenibacillus sophorae</name>
    <dbReference type="NCBI Taxonomy" id="1333845"/>
    <lineage>
        <taxon>Bacteria</taxon>
        <taxon>Bacillati</taxon>
        <taxon>Bacillota</taxon>
        <taxon>Bacilli</taxon>
        <taxon>Bacillales</taxon>
        <taxon>Paenibacillaceae</taxon>
        <taxon>Paenibacillus</taxon>
    </lineage>
</organism>
<name>A0A1H8VX67_9BACL</name>
<keyword evidence="4" id="KW-1185">Reference proteome</keyword>
<evidence type="ECO:0000313" key="2">
    <source>
        <dbReference type="EMBL" id="SEP19920.1"/>
    </source>
</evidence>